<evidence type="ECO:0000313" key="5">
    <source>
        <dbReference type="EMBL" id="KAG2393545.1"/>
    </source>
</evidence>
<dbReference type="GO" id="GO:0031507">
    <property type="term" value="P:heterochromatin formation"/>
    <property type="evidence" value="ECO:0007669"/>
    <property type="project" value="InterPro"/>
</dbReference>
<feature type="compositionally biased region" description="Low complexity" evidence="3">
    <location>
        <begin position="771"/>
        <end position="784"/>
    </location>
</feature>
<name>A0AA88GZ06_NAELO</name>
<feature type="compositionally biased region" description="Low complexity" evidence="3">
    <location>
        <begin position="448"/>
        <end position="475"/>
    </location>
</feature>
<dbReference type="GeneID" id="68099530"/>
<feature type="compositionally biased region" description="Low complexity" evidence="3">
    <location>
        <begin position="744"/>
        <end position="764"/>
    </location>
</feature>
<feature type="compositionally biased region" description="Low complexity" evidence="3">
    <location>
        <begin position="296"/>
        <end position="314"/>
    </location>
</feature>
<feature type="compositionally biased region" description="Low complexity" evidence="3">
    <location>
        <begin position="705"/>
        <end position="727"/>
    </location>
</feature>
<dbReference type="InterPro" id="IPR044251">
    <property type="entry name" value="LHP1-like"/>
</dbReference>
<evidence type="ECO:0000259" key="4">
    <source>
        <dbReference type="PROSITE" id="PS50013"/>
    </source>
</evidence>
<keyword evidence="2" id="KW-0539">Nucleus</keyword>
<dbReference type="RefSeq" id="XP_044555439.1">
    <property type="nucleotide sequence ID" value="XM_044697007.1"/>
</dbReference>
<feature type="compositionally biased region" description="Low complexity" evidence="3">
    <location>
        <begin position="617"/>
        <end position="646"/>
    </location>
</feature>
<dbReference type="Gene3D" id="2.40.50.40">
    <property type="match status" value="1"/>
</dbReference>
<dbReference type="Pfam" id="PF00385">
    <property type="entry name" value="Chromo"/>
    <property type="match status" value="1"/>
</dbReference>
<feature type="region of interest" description="Disordered" evidence="3">
    <location>
        <begin position="181"/>
        <end position="252"/>
    </location>
</feature>
<dbReference type="PANTHER" id="PTHR47240">
    <property type="entry name" value="CHROMO DOMAIN-CONTAINING PROTEIN LHP1"/>
    <property type="match status" value="1"/>
</dbReference>
<feature type="compositionally biased region" description="Polar residues" evidence="3">
    <location>
        <begin position="413"/>
        <end position="435"/>
    </location>
</feature>
<dbReference type="InterPro" id="IPR023780">
    <property type="entry name" value="Chromo_domain"/>
</dbReference>
<protein>
    <recommendedName>
        <fullName evidence="4">Chromo domain-containing protein</fullName>
    </recommendedName>
</protein>
<reference evidence="5 6" key="1">
    <citation type="journal article" date="2018" name="BMC Genomics">
        <title>The genome of Naegleria lovaniensis, the basis for a comparative approach to unravel pathogenicity factors of the human pathogenic amoeba N. fowleri.</title>
        <authorList>
            <person name="Liechti N."/>
            <person name="Schurch N."/>
            <person name="Bruggmann R."/>
            <person name="Wittwer M."/>
        </authorList>
    </citation>
    <scope>NUCLEOTIDE SEQUENCE [LARGE SCALE GENOMIC DNA]</scope>
    <source>
        <strain evidence="5 6">ATCC 30569</strain>
    </source>
</reference>
<dbReference type="InterPro" id="IPR000953">
    <property type="entry name" value="Chromo/chromo_shadow_dom"/>
</dbReference>
<comment type="subcellular location">
    <subcellularLocation>
        <location evidence="1">Nucleus</location>
    </subcellularLocation>
</comment>
<comment type="caution">
    <text evidence="5">The sequence shown here is derived from an EMBL/GenBank/DDBJ whole genome shotgun (WGS) entry which is preliminary data.</text>
</comment>
<feature type="compositionally biased region" description="Polar residues" evidence="3">
    <location>
        <begin position="228"/>
        <end position="252"/>
    </location>
</feature>
<feature type="compositionally biased region" description="Polar residues" evidence="3">
    <location>
        <begin position="546"/>
        <end position="563"/>
    </location>
</feature>
<evidence type="ECO:0000256" key="3">
    <source>
        <dbReference type="SAM" id="MobiDB-lite"/>
    </source>
</evidence>
<dbReference type="EMBL" id="PYSW02000002">
    <property type="protein sequence ID" value="KAG2393545.1"/>
    <property type="molecule type" value="Genomic_DNA"/>
</dbReference>
<evidence type="ECO:0000313" key="6">
    <source>
        <dbReference type="Proteomes" id="UP000816034"/>
    </source>
</evidence>
<feature type="compositionally biased region" description="Polar residues" evidence="3">
    <location>
        <begin position="315"/>
        <end position="347"/>
    </location>
</feature>
<organism evidence="5 6">
    <name type="scientific">Naegleria lovaniensis</name>
    <name type="common">Amoeba</name>
    <dbReference type="NCBI Taxonomy" id="51637"/>
    <lineage>
        <taxon>Eukaryota</taxon>
        <taxon>Discoba</taxon>
        <taxon>Heterolobosea</taxon>
        <taxon>Tetramitia</taxon>
        <taxon>Eutetramitia</taxon>
        <taxon>Vahlkampfiidae</taxon>
        <taxon>Naegleria</taxon>
    </lineage>
</organism>
<evidence type="ECO:0000256" key="2">
    <source>
        <dbReference type="ARBA" id="ARBA00023242"/>
    </source>
</evidence>
<dbReference type="PANTHER" id="PTHR47240:SF2">
    <property type="entry name" value="CHROMO DOMAIN-CONTAINING PROTEIN LHP1"/>
    <property type="match status" value="1"/>
</dbReference>
<accession>A0AA88GZ06</accession>
<feature type="compositionally biased region" description="Low complexity" evidence="3">
    <location>
        <begin position="524"/>
        <end position="537"/>
    </location>
</feature>
<feature type="compositionally biased region" description="Low complexity" evidence="3">
    <location>
        <begin position="588"/>
        <end position="604"/>
    </location>
</feature>
<keyword evidence="6" id="KW-1185">Reference proteome</keyword>
<feature type="compositionally biased region" description="Basic and acidic residues" evidence="3">
    <location>
        <begin position="564"/>
        <end position="583"/>
    </location>
</feature>
<feature type="region of interest" description="Disordered" evidence="3">
    <location>
        <begin position="85"/>
        <end position="147"/>
    </location>
</feature>
<dbReference type="SUPFAM" id="SSF54160">
    <property type="entry name" value="Chromo domain-like"/>
    <property type="match status" value="1"/>
</dbReference>
<dbReference type="CDD" id="cd00024">
    <property type="entry name" value="CD_CSD"/>
    <property type="match status" value="1"/>
</dbReference>
<feature type="region of interest" description="Disordered" evidence="3">
    <location>
        <begin position="273"/>
        <end position="347"/>
    </location>
</feature>
<evidence type="ECO:0000256" key="1">
    <source>
        <dbReference type="ARBA" id="ARBA00004123"/>
    </source>
</evidence>
<dbReference type="AlphaFoldDB" id="A0AA88GZ06"/>
<feature type="compositionally biased region" description="Polar residues" evidence="3">
    <location>
        <begin position="479"/>
        <end position="502"/>
    </location>
</feature>
<feature type="compositionally biased region" description="Basic and acidic residues" evidence="3">
    <location>
        <begin position="670"/>
        <end position="689"/>
    </location>
</feature>
<feature type="compositionally biased region" description="Basic and acidic residues" evidence="3">
    <location>
        <begin position="101"/>
        <end position="116"/>
    </location>
</feature>
<proteinExistence type="predicted"/>
<dbReference type="Proteomes" id="UP000816034">
    <property type="component" value="Unassembled WGS sequence"/>
</dbReference>
<dbReference type="InterPro" id="IPR023779">
    <property type="entry name" value="Chromodomain_CS"/>
</dbReference>
<sequence>MSVGESDIYEVEYVIAKKYFRGKAMFLVKWKGYDDSKNTWEPYENVTLDGQTSIIDEFEDRRKEVQSRLKSILHDVEQQTQLRAQMAATSSSEPLKINKKRIIDDDSDSEGKENVENVKNSTTLKCSDIPTSNDNSEETSSTKKRKLVLDDDEDDKLSYNTDEFKAKPTHITAKFISSLDTNPLSKVPKKNPNEINGVSQPPFRIQKKKILPPSSSSATSYTPSLNSGSSSQNLPPLHSSPLTPQRPSSSIPSAQLLEQRTGISSTADNTLIVNRSLSHSPPTDPRLRLLPKPEQSATASSSSSGVSNVTPSTSIFTQPPQVINHNGTQDAVPSNQKSLSTPVSTNQTNTAALGGISAFLSKHTDDERFSKFKRKRNAPAQLQINTTKEHGVAGGISTTGPVSPSDLARRTGSGISSFSNSTNTNPQHLQSSTRPISGPVSPSDLNRSSSISKSNSEKPPSITPPSSSSLQSPHPFNKPPSSFRTGPVSPSDTRYQPTQRIPSGNKIVGPISPTNPMRSAKLFSQTPSSTIPSSAPINDTRRLGNYASNSSVPSNKPVTTSIDASKERPPFFSEKPMHTKSNAERPLSTSNGPISPSSIPTTTPFKPPSSRPLVAGPISPSDPNRSSSISKSNSEKPPSTTPPSSSYQQLPQPFNKPPSSFRTGPVSPSDARRQEDRSQRKEYDRKYDNSRYSSSSYHLESWGEYSYSRPSSSRSSYYDRQYSTDRYNSPSFSGDRRNNDPNDSYSKSSYRTSSSDAERSQSSSVPTLTNSPSSSASSLDSVRSNETETAVHVVESDLELTDGVNLKLSNLHIQAFVKGVKDPKFPVIVNVDGTAKWDFENHGKNAIKCLITSQEPNDLPSMDKQASNLKKDKNAFRAKWDIDGRRYKLFIYPSCREVRSAFSINPPDFPLIREAHFVALLHCKTVK</sequence>
<dbReference type="PROSITE" id="PS50013">
    <property type="entry name" value="CHROMO_2"/>
    <property type="match status" value="1"/>
</dbReference>
<feature type="compositionally biased region" description="Low complexity" evidence="3">
    <location>
        <begin position="211"/>
        <end position="227"/>
    </location>
</feature>
<gene>
    <name evidence="5" type="ORF">C9374_007076</name>
</gene>
<dbReference type="InterPro" id="IPR016197">
    <property type="entry name" value="Chromo-like_dom_sf"/>
</dbReference>
<feature type="compositionally biased region" description="Polar residues" evidence="3">
    <location>
        <begin position="647"/>
        <end position="662"/>
    </location>
</feature>
<dbReference type="PROSITE" id="PS00598">
    <property type="entry name" value="CHROMO_1"/>
    <property type="match status" value="1"/>
</dbReference>
<feature type="region of interest" description="Disordered" evidence="3">
    <location>
        <begin position="372"/>
        <end position="784"/>
    </location>
</feature>
<dbReference type="SMART" id="SM00298">
    <property type="entry name" value="CHROMO"/>
    <property type="match status" value="1"/>
</dbReference>
<feature type="domain" description="Chromo" evidence="4">
    <location>
        <begin position="9"/>
        <end position="70"/>
    </location>
</feature>
<dbReference type="GO" id="GO:0005634">
    <property type="term" value="C:nucleus"/>
    <property type="evidence" value="ECO:0007669"/>
    <property type="project" value="UniProtKB-SubCell"/>
</dbReference>